<dbReference type="Gene3D" id="1.10.10.10">
    <property type="entry name" value="Winged helix-like DNA-binding domain superfamily/Winged helix DNA-binding domain"/>
    <property type="match status" value="1"/>
</dbReference>
<evidence type="ECO:0000259" key="4">
    <source>
        <dbReference type="PROSITE" id="PS50949"/>
    </source>
</evidence>
<evidence type="ECO:0000313" key="7">
    <source>
        <dbReference type="Proteomes" id="UP000078558"/>
    </source>
</evidence>
<dbReference type="InterPro" id="IPR008920">
    <property type="entry name" value="TF_FadR/GntR_C"/>
</dbReference>
<dbReference type="EMBL" id="FLRC01000014">
    <property type="protein sequence ID" value="SBT25100.1"/>
    <property type="molecule type" value="Genomic_DNA"/>
</dbReference>
<keyword evidence="2" id="KW-0238">DNA-binding</keyword>
<evidence type="ECO:0000256" key="2">
    <source>
        <dbReference type="ARBA" id="ARBA00023125"/>
    </source>
</evidence>
<dbReference type="Pfam" id="PF00392">
    <property type="entry name" value="GntR"/>
    <property type="match status" value="1"/>
</dbReference>
<reference evidence="5 7" key="1">
    <citation type="submission" date="2016-06" db="EMBL/GenBank/DDBJ databases">
        <authorList>
            <person name="Kjaerup R.B."/>
            <person name="Dalgaard T.S."/>
            <person name="Juul-Madsen H.R."/>
        </authorList>
    </citation>
    <scope>NUCLEOTIDE SEQUENCE [LARGE SCALE GENOMIC DNA]</scope>
    <source>
        <strain evidence="5">Orrdi1</strain>
    </source>
</reference>
<keyword evidence="7" id="KW-1185">Reference proteome</keyword>
<accession>A0A1C3K0R3</accession>
<dbReference type="STRING" id="1851544.ODI_01916"/>
<dbReference type="InterPro" id="IPR036388">
    <property type="entry name" value="WH-like_DNA-bd_sf"/>
</dbReference>
<gene>
    <name evidence="5" type="ORF">ODI_01916</name>
    <name evidence="6" type="ORF">ODI_R2992</name>
</gene>
<name>A0A1C3K0R3_9BURK</name>
<dbReference type="Proteomes" id="UP000078558">
    <property type="component" value="Chromosome I"/>
</dbReference>
<dbReference type="PROSITE" id="PS50949">
    <property type="entry name" value="HTH_GNTR"/>
    <property type="match status" value="1"/>
</dbReference>
<dbReference type="SMART" id="SM00345">
    <property type="entry name" value="HTH_GNTR"/>
    <property type="match status" value="1"/>
</dbReference>
<dbReference type="CDD" id="cd07377">
    <property type="entry name" value="WHTH_GntR"/>
    <property type="match status" value="1"/>
</dbReference>
<dbReference type="InterPro" id="IPR000524">
    <property type="entry name" value="Tscrpt_reg_HTH_GntR"/>
</dbReference>
<dbReference type="KEGG" id="odi:ODI_R2992"/>
<dbReference type="SUPFAM" id="SSF46785">
    <property type="entry name" value="Winged helix' DNA-binding domain"/>
    <property type="match status" value="1"/>
</dbReference>
<feature type="domain" description="HTH gntR-type" evidence="4">
    <location>
        <begin position="1"/>
        <end position="60"/>
    </location>
</feature>
<evidence type="ECO:0000313" key="5">
    <source>
        <dbReference type="EMBL" id="SBT25100.1"/>
    </source>
</evidence>
<dbReference type="EMBL" id="LT907988">
    <property type="protein sequence ID" value="SOE50817.1"/>
    <property type="molecule type" value="Genomic_DNA"/>
</dbReference>
<dbReference type="AlphaFoldDB" id="A0A1C3K0R3"/>
<dbReference type="PANTHER" id="PTHR43537:SF5">
    <property type="entry name" value="UXU OPERON TRANSCRIPTIONAL REGULATOR"/>
    <property type="match status" value="1"/>
</dbReference>
<organism evidence="5 7">
    <name type="scientific">Orrella dioscoreae</name>
    <dbReference type="NCBI Taxonomy" id="1851544"/>
    <lineage>
        <taxon>Bacteria</taxon>
        <taxon>Pseudomonadati</taxon>
        <taxon>Pseudomonadota</taxon>
        <taxon>Betaproteobacteria</taxon>
        <taxon>Burkholderiales</taxon>
        <taxon>Alcaligenaceae</taxon>
        <taxon>Orrella</taxon>
    </lineage>
</organism>
<keyword evidence="1" id="KW-0805">Transcription regulation</keyword>
<dbReference type="SUPFAM" id="SSF48008">
    <property type="entry name" value="GntR ligand-binding domain-like"/>
    <property type="match status" value="1"/>
</dbReference>
<dbReference type="GO" id="GO:0003700">
    <property type="term" value="F:DNA-binding transcription factor activity"/>
    <property type="evidence" value="ECO:0007669"/>
    <property type="project" value="InterPro"/>
</dbReference>
<protein>
    <submittedName>
        <fullName evidence="5">Transcriptional regulator, GntR family</fullName>
    </submittedName>
</protein>
<sequence>MTLRDRIARQSIAPGSKLRETDLAQEYKVSRAQVREAFAGLALRGLIERVPNRGAVVFRLDYEQVAEIFSVREVLEGMSARLAAERSRPQDWEPFLELFNGPMVRYLKDEDFEAFLSGYESFRRSIIVAADHRTLSAMLDSISEKIMALSRRIIILPGRGEQALKEHKAVLQALHRGDADAAEALRKANMRSGWEWFARYRNFIL</sequence>
<evidence type="ECO:0000256" key="1">
    <source>
        <dbReference type="ARBA" id="ARBA00023015"/>
    </source>
</evidence>
<evidence type="ECO:0000313" key="6">
    <source>
        <dbReference type="EMBL" id="SOE50817.1"/>
    </source>
</evidence>
<dbReference type="Gene3D" id="1.20.120.530">
    <property type="entry name" value="GntR ligand-binding domain-like"/>
    <property type="match status" value="1"/>
</dbReference>
<evidence type="ECO:0000256" key="3">
    <source>
        <dbReference type="ARBA" id="ARBA00023163"/>
    </source>
</evidence>
<dbReference type="InterPro" id="IPR036390">
    <property type="entry name" value="WH_DNA-bd_sf"/>
</dbReference>
<reference evidence="6 7" key="2">
    <citation type="submission" date="2017-08" db="EMBL/GenBank/DDBJ databases">
        <authorList>
            <person name="de Groot N.N."/>
        </authorList>
    </citation>
    <scope>NUCLEOTIDE SEQUENCE [LARGE SCALE GENOMIC DNA]</scope>
    <source>
        <strain evidence="6">Orrdi1</strain>
    </source>
</reference>
<dbReference type="GO" id="GO:0003677">
    <property type="term" value="F:DNA binding"/>
    <property type="evidence" value="ECO:0007669"/>
    <property type="project" value="UniProtKB-KW"/>
</dbReference>
<keyword evidence="3" id="KW-0804">Transcription</keyword>
<dbReference type="InterPro" id="IPR011711">
    <property type="entry name" value="GntR_C"/>
</dbReference>
<proteinExistence type="predicted"/>
<dbReference type="Pfam" id="PF07729">
    <property type="entry name" value="FCD"/>
    <property type="match status" value="1"/>
</dbReference>
<dbReference type="PANTHER" id="PTHR43537">
    <property type="entry name" value="TRANSCRIPTIONAL REGULATOR, GNTR FAMILY"/>
    <property type="match status" value="1"/>
</dbReference>
<dbReference type="SMART" id="SM00895">
    <property type="entry name" value="FCD"/>
    <property type="match status" value="1"/>
</dbReference>